<evidence type="ECO:0000313" key="2">
    <source>
        <dbReference type="Proteomes" id="UP000649955"/>
    </source>
</evidence>
<accession>A0ABQ3K1F0</accession>
<evidence type="ECO:0008006" key="3">
    <source>
        <dbReference type="Google" id="ProtNLM"/>
    </source>
</evidence>
<keyword evidence="2" id="KW-1185">Reference proteome</keyword>
<dbReference type="Gene3D" id="1.10.540.10">
    <property type="entry name" value="Acyl-CoA dehydrogenase/oxidase, N-terminal domain"/>
    <property type="match status" value="1"/>
</dbReference>
<evidence type="ECO:0000313" key="1">
    <source>
        <dbReference type="EMBL" id="GHF98894.1"/>
    </source>
</evidence>
<name>A0ABQ3K1F0_9PSEU</name>
<dbReference type="Proteomes" id="UP000649955">
    <property type="component" value="Unassembled WGS sequence"/>
</dbReference>
<dbReference type="EMBL" id="BNAW01000003">
    <property type="protein sequence ID" value="GHF98894.1"/>
    <property type="molecule type" value="Genomic_DNA"/>
</dbReference>
<gene>
    <name evidence="1" type="ORF">GCM10017567_12150</name>
</gene>
<reference evidence="2" key="1">
    <citation type="journal article" date="2019" name="Int. J. Syst. Evol. Microbiol.">
        <title>The Global Catalogue of Microorganisms (GCM) 10K type strain sequencing project: providing services to taxonomists for standard genome sequencing and annotation.</title>
        <authorList>
            <consortium name="The Broad Institute Genomics Platform"/>
            <consortium name="The Broad Institute Genome Sequencing Center for Infectious Disease"/>
            <person name="Wu L."/>
            <person name="Ma J."/>
        </authorList>
    </citation>
    <scope>NUCLEOTIDE SEQUENCE [LARGE SCALE GENOMIC DNA]</scope>
    <source>
        <strain evidence="2">CGMCC 4.7680</strain>
    </source>
</reference>
<proteinExistence type="predicted"/>
<sequence length="54" mass="6332">MVPTLVARQADSERRTYYSQRTHDEFSEAGFCRILTPRRYGGYEMGIEPSCGWR</sequence>
<protein>
    <recommendedName>
        <fullName evidence="3">Acyl-CoA dehydrogenase/oxidase N-terminal domain-containing protein</fullName>
    </recommendedName>
</protein>
<dbReference type="InterPro" id="IPR037069">
    <property type="entry name" value="AcylCoA_DH/ox_N_sf"/>
</dbReference>
<organism evidence="1 2">
    <name type="scientific">Amycolatopsis bullii</name>
    <dbReference type="NCBI Taxonomy" id="941987"/>
    <lineage>
        <taxon>Bacteria</taxon>
        <taxon>Bacillati</taxon>
        <taxon>Actinomycetota</taxon>
        <taxon>Actinomycetes</taxon>
        <taxon>Pseudonocardiales</taxon>
        <taxon>Pseudonocardiaceae</taxon>
        <taxon>Amycolatopsis</taxon>
    </lineage>
</organism>
<comment type="caution">
    <text evidence="1">The sequence shown here is derived from an EMBL/GenBank/DDBJ whole genome shotgun (WGS) entry which is preliminary data.</text>
</comment>